<evidence type="ECO:0000313" key="2">
    <source>
        <dbReference type="EMBL" id="VDL86519.1"/>
    </source>
</evidence>
<evidence type="ECO:0000313" key="4">
    <source>
        <dbReference type="WBParaSite" id="SSLN_0000096401-mRNA-1"/>
    </source>
</evidence>
<proteinExistence type="predicted"/>
<accession>A0A183S9M8</accession>
<name>A0A183S9M8_SCHSO</name>
<feature type="region of interest" description="Disordered" evidence="1">
    <location>
        <begin position="60"/>
        <end position="87"/>
    </location>
</feature>
<reference evidence="2 3" key="2">
    <citation type="submission" date="2018-11" db="EMBL/GenBank/DDBJ databases">
        <authorList>
            <consortium name="Pathogen Informatics"/>
        </authorList>
    </citation>
    <scope>NUCLEOTIDE SEQUENCE [LARGE SCALE GENOMIC DNA]</scope>
    <source>
        <strain evidence="2 3">NST_G2</strain>
    </source>
</reference>
<dbReference type="WBParaSite" id="SSLN_0000096401-mRNA-1">
    <property type="protein sequence ID" value="SSLN_0000096401-mRNA-1"/>
    <property type="gene ID" value="SSLN_0000096401"/>
</dbReference>
<evidence type="ECO:0000256" key="1">
    <source>
        <dbReference type="SAM" id="MobiDB-lite"/>
    </source>
</evidence>
<dbReference type="AlphaFoldDB" id="A0A183S9M8"/>
<protein>
    <submittedName>
        <fullName evidence="4">BLOC-1-related complex subunit 7</fullName>
    </submittedName>
</protein>
<dbReference type="Proteomes" id="UP000275846">
    <property type="component" value="Unassembled WGS sequence"/>
</dbReference>
<keyword evidence="3" id="KW-1185">Reference proteome</keyword>
<dbReference type="EMBL" id="UYSU01001058">
    <property type="protein sequence ID" value="VDL86519.1"/>
    <property type="molecule type" value="Genomic_DNA"/>
</dbReference>
<evidence type="ECO:0000313" key="3">
    <source>
        <dbReference type="Proteomes" id="UP000275846"/>
    </source>
</evidence>
<feature type="compositionally biased region" description="Polar residues" evidence="1">
    <location>
        <begin position="64"/>
        <end position="87"/>
    </location>
</feature>
<reference evidence="4" key="1">
    <citation type="submission" date="2016-06" db="UniProtKB">
        <authorList>
            <consortium name="WormBaseParasite"/>
        </authorList>
    </citation>
    <scope>IDENTIFICATION</scope>
</reference>
<sequence length="87" mass="9089">MEKAIILLCQRTARIAQTQAVLLNSMGRVLGSIKELDSTIQQQSSSTAVLAAALPTNPVDNICGPSSQDPPGSNASPMDSLSTSYDL</sequence>
<gene>
    <name evidence="2" type="ORF">SSLN_LOCUS926</name>
</gene>
<organism evidence="4">
    <name type="scientific">Schistocephalus solidus</name>
    <name type="common">Tapeworm</name>
    <dbReference type="NCBI Taxonomy" id="70667"/>
    <lineage>
        <taxon>Eukaryota</taxon>
        <taxon>Metazoa</taxon>
        <taxon>Spiralia</taxon>
        <taxon>Lophotrochozoa</taxon>
        <taxon>Platyhelminthes</taxon>
        <taxon>Cestoda</taxon>
        <taxon>Eucestoda</taxon>
        <taxon>Diphyllobothriidea</taxon>
        <taxon>Diphyllobothriidae</taxon>
        <taxon>Schistocephalus</taxon>
    </lineage>
</organism>